<reference evidence="3" key="1">
    <citation type="submission" date="2017-08" db="EMBL/GenBank/DDBJ databases">
        <authorList>
            <person name="Varghese N."/>
            <person name="Submissions S."/>
        </authorList>
    </citation>
    <scope>NUCLEOTIDE SEQUENCE [LARGE SCALE GENOMIC DNA]</scope>
    <source>
        <strain evidence="3">DSM 23173</strain>
    </source>
</reference>
<evidence type="ECO:0000256" key="1">
    <source>
        <dbReference type="SAM" id="MobiDB-lite"/>
    </source>
</evidence>
<protein>
    <submittedName>
        <fullName evidence="2">Uncharacterized protein YutD</fullName>
    </submittedName>
</protein>
<dbReference type="Proteomes" id="UP000219412">
    <property type="component" value="Unassembled WGS sequence"/>
</dbReference>
<feature type="region of interest" description="Disordered" evidence="1">
    <location>
        <begin position="96"/>
        <end position="128"/>
    </location>
</feature>
<dbReference type="InterPro" id="IPR009370">
    <property type="entry name" value="YutD-like"/>
</dbReference>
<sequence>MITIDHMNFELIENYRDAFDEEQFKAKYSEVLNKYDYIVGDIGYEKLRLTGFHRDNKRKVERDKKFSAIQDYLSEYCNFGCAYFVLRKVTKEELKARETEGEVQDGGPAAEDPPAETGDAPASAGQVKDKTYAALKKMEE</sequence>
<keyword evidence="3" id="KW-1185">Reference proteome</keyword>
<evidence type="ECO:0000313" key="2">
    <source>
        <dbReference type="EMBL" id="SOC44193.1"/>
    </source>
</evidence>
<dbReference type="Pfam" id="PF06265">
    <property type="entry name" value="YutD-like"/>
    <property type="match status" value="1"/>
</dbReference>
<dbReference type="RefSeq" id="WP_097042115.1">
    <property type="nucleotide sequence ID" value="NZ_OBQF01000006.1"/>
</dbReference>
<dbReference type="EMBL" id="OBQF01000006">
    <property type="protein sequence ID" value="SOC44193.1"/>
    <property type="molecule type" value="Genomic_DNA"/>
</dbReference>
<accession>A0A285UQZ5</accession>
<organism evidence="2 3">
    <name type="scientific">Salinicoccus kekensis</name>
    <dbReference type="NCBI Taxonomy" id="714307"/>
    <lineage>
        <taxon>Bacteria</taxon>
        <taxon>Bacillati</taxon>
        <taxon>Bacillota</taxon>
        <taxon>Bacilli</taxon>
        <taxon>Bacillales</taxon>
        <taxon>Staphylococcaceae</taxon>
        <taxon>Salinicoccus</taxon>
    </lineage>
</organism>
<dbReference type="AlphaFoldDB" id="A0A285UQZ5"/>
<dbReference type="Gene3D" id="3.50.4.20">
    <property type="match status" value="1"/>
</dbReference>
<gene>
    <name evidence="2" type="ORF">SAMN05878391_2235</name>
</gene>
<dbReference type="InterPro" id="IPR038141">
    <property type="entry name" value="YutD-like_sf"/>
</dbReference>
<proteinExistence type="predicted"/>
<name>A0A285UQZ5_9STAP</name>
<evidence type="ECO:0000313" key="3">
    <source>
        <dbReference type="Proteomes" id="UP000219412"/>
    </source>
</evidence>
<dbReference type="OrthoDB" id="1650379at2"/>